<feature type="region of interest" description="Disordered" evidence="1">
    <location>
        <begin position="451"/>
        <end position="493"/>
    </location>
</feature>
<feature type="transmembrane region" description="Helical" evidence="2">
    <location>
        <begin position="226"/>
        <end position="245"/>
    </location>
</feature>
<feature type="compositionally biased region" description="Polar residues" evidence="1">
    <location>
        <begin position="474"/>
        <end position="486"/>
    </location>
</feature>
<accession>A0AAD7U9E5</accession>
<comment type="caution">
    <text evidence="3">The sequence shown here is derived from an EMBL/GenBank/DDBJ whole genome shotgun (WGS) entry which is preliminary data.</text>
</comment>
<keyword evidence="2" id="KW-0472">Membrane</keyword>
<evidence type="ECO:0000313" key="3">
    <source>
        <dbReference type="EMBL" id="KAJ8600737.1"/>
    </source>
</evidence>
<feature type="transmembrane region" description="Helical" evidence="2">
    <location>
        <begin position="301"/>
        <end position="324"/>
    </location>
</feature>
<evidence type="ECO:0000313" key="4">
    <source>
        <dbReference type="Proteomes" id="UP001230188"/>
    </source>
</evidence>
<dbReference type="Proteomes" id="UP001230188">
    <property type="component" value="Unassembled WGS sequence"/>
</dbReference>
<sequence>MDFRLLSMQRWRTRRVRRRRLRAGDDATEGLIWLVARGCIAFVDLHAVGAVTVVIKGVGLVDQHVPWLAAFSPFFAASLVALVTQIRVFARAASLKLHNPAVHYGAVSAANARGDVIHEDALPLVRRGIVAIVLSVPTLAVVATAQILSCVATAAFASGHRRRARVAASRATACLLSLETAALCAAVALKGRGTSEPPASKLLSVAALEDEPQCLRRSRSRLSGRLGVTFHVLLWLWLVLLVALLDDPTLTRRHAEHPTIEQRLSRASTPLWLAWVLLVSSLAVVCRRHRARVYRLQCTQLVSAGLYVFSCSCLAAAVAARFGFPFAERAGRASLARVRPAAPGLAALGIVAAAAALHLAFLRHAQQLAHSRGHGAPLPLARTPEGYWGVSGSGESFWFLLGSFERFAQPDAPSLLSMSACSHRWCVSACRGDEAPDATMKSCASCSKCSSNVAPRPRCDDDDDDAVEDPPPLSISSDAPRFSSSDGPPPLISPVIAARRRVAESKREAPTVVQGEIKPYLTSDDAAIVVPELRPLGRNYV</sequence>
<feature type="transmembrane region" description="Helical" evidence="2">
    <location>
        <begin position="129"/>
        <end position="157"/>
    </location>
</feature>
<dbReference type="AlphaFoldDB" id="A0AAD7U9E5"/>
<feature type="transmembrane region" description="Helical" evidence="2">
    <location>
        <begin position="67"/>
        <end position="90"/>
    </location>
</feature>
<dbReference type="EMBL" id="JAQMWT010000480">
    <property type="protein sequence ID" value="KAJ8600737.1"/>
    <property type="molecule type" value="Genomic_DNA"/>
</dbReference>
<keyword evidence="4" id="KW-1185">Reference proteome</keyword>
<gene>
    <name evidence="3" type="ORF">CTAYLR_003915</name>
</gene>
<feature type="transmembrane region" description="Helical" evidence="2">
    <location>
        <begin position="344"/>
        <end position="362"/>
    </location>
</feature>
<feature type="transmembrane region" description="Helical" evidence="2">
    <location>
        <begin position="31"/>
        <end position="55"/>
    </location>
</feature>
<feature type="transmembrane region" description="Helical" evidence="2">
    <location>
        <begin position="272"/>
        <end position="289"/>
    </location>
</feature>
<organism evidence="3 4">
    <name type="scientific">Chrysophaeum taylorii</name>
    <dbReference type="NCBI Taxonomy" id="2483200"/>
    <lineage>
        <taxon>Eukaryota</taxon>
        <taxon>Sar</taxon>
        <taxon>Stramenopiles</taxon>
        <taxon>Ochrophyta</taxon>
        <taxon>Pelagophyceae</taxon>
        <taxon>Pelagomonadales</taxon>
        <taxon>Pelagomonadaceae</taxon>
        <taxon>Chrysophaeum</taxon>
    </lineage>
</organism>
<reference evidence="3" key="1">
    <citation type="submission" date="2023-01" db="EMBL/GenBank/DDBJ databases">
        <title>Metagenome sequencing of chrysophaentin producing Chrysophaeum taylorii.</title>
        <authorList>
            <person name="Davison J."/>
            <person name="Bewley C."/>
        </authorList>
    </citation>
    <scope>NUCLEOTIDE SEQUENCE</scope>
    <source>
        <strain evidence="3">NIES-1699</strain>
    </source>
</reference>
<name>A0AAD7U9E5_9STRA</name>
<evidence type="ECO:0000256" key="1">
    <source>
        <dbReference type="SAM" id="MobiDB-lite"/>
    </source>
</evidence>
<keyword evidence="2" id="KW-0812">Transmembrane</keyword>
<proteinExistence type="predicted"/>
<protein>
    <submittedName>
        <fullName evidence="3">Uncharacterized protein</fullName>
    </submittedName>
</protein>
<evidence type="ECO:0000256" key="2">
    <source>
        <dbReference type="SAM" id="Phobius"/>
    </source>
</evidence>
<keyword evidence="2" id="KW-1133">Transmembrane helix</keyword>